<gene>
    <name evidence="3" type="ORF">D1869_03175</name>
    <name evidence="2" type="ORF">HNQ62_000477</name>
</gene>
<dbReference type="OrthoDB" id="43665at2157"/>
<proteinExistence type="predicted"/>
<evidence type="ECO:0000313" key="2">
    <source>
        <dbReference type="EMBL" id="MBB5252744.1"/>
    </source>
</evidence>
<reference evidence="3 4" key="1">
    <citation type="submission" date="2019-10" db="EMBL/GenBank/DDBJ databases">
        <title>Genome Sequences from Six Type Strain Members of the Archaeal Family Sulfolobaceae: Acidianus ambivalens, Acidianus infernus, Metallosphaera prunae, Stygiolobus azoricus, Sulfolobus metallicus, and Sulfurisphaera ohwakuensis.</title>
        <authorList>
            <person name="Counts J.A."/>
            <person name="Kelly R.M."/>
        </authorList>
    </citation>
    <scope>NUCLEOTIDE SEQUENCE [LARGE SCALE GENOMIC DNA]</scope>
    <source>
        <strain evidence="3 4">TA-1</strain>
    </source>
</reference>
<evidence type="ECO:0000313" key="3">
    <source>
        <dbReference type="EMBL" id="QGR16314.1"/>
    </source>
</evidence>
<reference evidence="2 5" key="2">
    <citation type="submission" date="2020-08" db="EMBL/GenBank/DDBJ databases">
        <title>Genomic Encyclopedia of Type Strains, Phase IV (KMG-IV): sequencing the most valuable type-strain genomes for metagenomic binning, comparative biology and taxonomic classification.</title>
        <authorList>
            <person name="Goeker M."/>
        </authorList>
    </citation>
    <scope>NUCLEOTIDE SEQUENCE [LARGE SCALE GENOMIC DNA]</scope>
    <source>
        <strain evidence="2 5">DSM 12421</strain>
    </source>
</reference>
<organism evidence="3 4">
    <name type="scientific">Sulfurisphaera ohwakuensis</name>
    <dbReference type="NCBI Taxonomy" id="69656"/>
    <lineage>
        <taxon>Archaea</taxon>
        <taxon>Thermoproteota</taxon>
        <taxon>Thermoprotei</taxon>
        <taxon>Sulfolobales</taxon>
        <taxon>Sulfolobaceae</taxon>
        <taxon>Sulfurisphaera</taxon>
    </lineage>
</organism>
<dbReference type="Gene3D" id="4.10.1060.50">
    <property type="match status" value="1"/>
</dbReference>
<sequence length="164" mass="18846">MQKTYTGRYVNIPLLAQEINNLFLSEGWESQVMQLTTPMMMQPGMPQYYDYEIRAMKKGHLHHVENVIVRLRGYPNEFSIIVEEEHIGPLGRELINHRLFGTIDKQITDGMYDMPLPMQQQPMPTPQQPMSQPMAQTAGIRCPQCGYQNPPGAKFCLNCGTKLF</sequence>
<protein>
    <submittedName>
        <fullName evidence="3">Zinc-ribbon domain-containing protein</fullName>
    </submittedName>
</protein>
<evidence type="ECO:0000313" key="4">
    <source>
        <dbReference type="Proteomes" id="UP000427373"/>
    </source>
</evidence>
<evidence type="ECO:0000313" key="5">
    <source>
        <dbReference type="Proteomes" id="UP000582213"/>
    </source>
</evidence>
<dbReference type="Proteomes" id="UP000582213">
    <property type="component" value="Unassembled WGS sequence"/>
</dbReference>
<dbReference type="EMBL" id="CP045484">
    <property type="protein sequence ID" value="QGR16314.1"/>
    <property type="molecule type" value="Genomic_DNA"/>
</dbReference>
<dbReference type="Pfam" id="PF13240">
    <property type="entry name" value="Zn_Ribbon_1"/>
    <property type="match status" value="1"/>
</dbReference>
<dbReference type="Proteomes" id="UP000427373">
    <property type="component" value="Chromosome"/>
</dbReference>
<name>A0A650CEU0_SULOH</name>
<accession>A0A650CEU0</accession>
<dbReference type="RefSeq" id="WP_156013873.1">
    <property type="nucleotide sequence ID" value="NZ_CP045484.1"/>
</dbReference>
<dbReference type="KEGG" id="soh:D1869_03175"/>
<feature type="domain" description="Zinc-ribbon" evidence="1">
    <location>
        <begin position="142"/>
        <end position="163"/>
    </location>
</feature>
<evidence type="ECO:0000259" key="1">
    <source>
        <dbReference type="Pfam" id="PF13240"/>
    </source>
</evidence>
<dbReference type="InterPro" id="IPR026870">
    <property type="entry name" value="Zinc_ribbon_dom"/>
</dbReference>
<keyword evidence="4" id="KW-1185">Reference proteome</keyword>
<dbReference type="GeneID" id="42800215"/>
<dbReference type="EMBL" id="JACHFY010000002">
    <property type="protein sequence ID" value="MBB5252744.1"/>
    <property type="molecule type" value="Genomic_DNA"/>
</dbReference>
<dbReference type="AlphaFoldDB" id="A0A650CEU0"/>
<dbReference type="InterPro" id="IPR038587">
    <property type="entry name" value="Ribosomal_eL40_sf"/>
</dbReference>